<dbReference type="InterPro" id="IPR007822">
    <property type="entry name" value="LANC-like"/>
</dbReference>
<dbReference type="RefSeq" id="WP_163056436.1">
    <property type="nucleotide sequence ID" value="NZ_JAAGLI010000377.1"/>
</dbReference>
<dbReference type="CDD" id="cd04793">
    <property type="entry name" value="LanC"/>
    <property type="match status" value="1"/>
</dbReference>
<feature type="binding site" evidence="1">
    <location>
        <position position="263"/>
    </location>
    <ligand>
        <name>Zn(2+)</name>
        <dbReference type="ChEBI" id="CHEBI:29105"/>
    </ligand>
</feature>
<gene>
    <name evidence="2" type="ORF">G3I70_14910</name>
</gene>
<dbReference type="EMBL" id="JAAGLI010000377">
    <property type="protein sequence ID" value="NEA23772.1"/>
    <property type="molecule type" value="Genomic_DNA"/>
</dbReference>
<dbReference type="GO" id="GO:0031179">
    <property type="term" value="P:peptide modification"/>
    <property type="evidence" value="ECO:0007669"/>
    <property type="project" value="InterPro"/>
</dbReference>
<dbReference type="Proteomes" id="UP000475532">
    <property type="component" value="Unassembled WGS sequence"/>
</dbReference>
<reference evidence="2 3" key="1">
    <citation type="submission" date="2020-01" db="EMBL/GenBank/DDBJ databases">
        <title>Insect and environment-associated Actinomycetes.</title>
        <authorList>
            <person name="Currrie C."/>
            <person name="Chevrette M."/>
            <person name="Carlson C."/>
            <person name="Stubbendieck R."/>
            <person name="Wendt-Pienkowski E."/>
        </authorList>
    </citation>
    <scope>NUCLEOTIDE SEQUENCE [LARGE SCALE GENOMIC DNA]</scope>
    <source>
        <strain evidence="2 3">SID10258</strain>
    </source>
</reference>
<evidence type="ECO:0000313" key="3">
    <source>
        <dbReference type="Proteomes" id="UP000475532"/>
    </source>
</evidence>
<dbReference type="SUPFAM" id="SSF158745">
    <property type="entry name" value="LanC-like"/>
    <property type="match status" value="1"/>
</dbReference>
<accession>A0A6L9QF71</accession>
<evidence type="ECO:0000256" key="1">
    <source>
        <dbReference type="PIRSR" id="PIRSR607822-1"/>
    </source>
</evidence>
<dbReference type="SMART" id="SM01260">
    <property type="entry name" value="LANC_like"/>
    <property type="match status" value="1"/>
</dbReference>
<feature type="binding site" evidence="1">
    <location>
        <position position="311"/>
    </location>
    <ligand>
        <name>Zn(2+)</name>
        <dbReference type="ChEBI" id="CHEBI:29105"/>
    </ligand>
</feature>
<dbReference type="PRINTS" id="PR01955">
    <property type="entry name" value="LANCFRANKIA"/>
</dbReference>
<organism evidence="2 3">
    <name type="scientific">Actinomadura bangladeshensis</name>
    <dbReference type="NCBI Taxonomy" id="453573"/>
    <lineage>
        <taxon>Bacteria</taxon>
        <taxon>Bacillati</taxon>
        <taxon>Actinomycetota</taxon>
        <taxon>Actinomycetes</taxon>
        <taxon>Streptosporangiales</taxon>
        <taxon>Thermomonosporaceae</taxon>
        <taxon>Actinomadura</taxon>
    </lineage>
</organism>
<feature type="binding site" evidence="1">
    <location>
        <position position="312"/>
    </location>
    <ligand>
        <name>Zn(2+)</name>
        <dbReference type="ChEBI" id="CHEBI:29105"/>
    </ligand>
</feature>
<dbReference type="Gene3D" id="1.50.10.20">
    <property type="match status" value="1"/>
</dbReference>
<keyword evidence="1" id="KW-0862">Zinc</keyword>
<sequence length="389" mass="42064">MTSPPITLALDQAQHQSLATGTAGIATLHVERALTGRSGWADAHRWIQQAARGPVDAGDHAGLYYGAPALAFLLGTASADGRQRYAGPLAVLDRHVTRLAHRRVAAAMQRMDAGQHAAFSEYDLFHGLVGVGTLLLERQPGSDVLAEVLGYLTRLTRPRRHSGTELPGWWVSHDPDPTLPTPGGHANFGMAHGAAGILAFLALAARHGHVVEQQYEAIDQLAAWFDHWRQDSSDGPWWPQWITCAELSNSRPTQRTPGRPSWCYGSTGITRALQLAALATCDTVRQRTAEQALLASLTDRNLARITEPGICHGLAGVYQTVYRAAHDSSDPALHRRLFALATALTSDATPQDRLDHGLLTGRAGVELVLDTTRSDAPPQTGWDRCLLIT</sequence>
<protein>
    <submittedName>
        <fullName evidence="2">Lanthionine synthetase C family protein</fullName>
    </submittedName>
</protein>
<proteinExistence type="predicted"/>
<dbReference type="PRINTS" id="PR01950">
    <property type="entry name" value="LANCSUPER"/>
</dbReference>
<dbReference type="GO" id="GO:0046872">
    <property type="term" value="F:metal ion binding"/>
    <property type="evidence" value="ECO:0007669"/>
    <property type="project" value="UniProtKB-KW"/>
</dbReference>
<comment type="caution">
    <text evidence="2">The sequence shown here is derived from an EMBL/GenBank/DDBJ whole genome shotgun (WGS) entry which is preliminary data.</text>
</comment>
<keyword evidence="1" id="KW-0479">Metal-binding</keyword>
<dbReference type="InterPro" id="IPR033889">
    <property type="entry name" value="LanC"/>
</dbReference>
<name>A0A6L9QF71_9ACTN</name>
<dbReference type="Pfam" id="PF05147">
    <property type="entry name" value="LANC_like"/>
    <property type="match status" value="1"/>
</dbReference>
<evidence type="ECO:0000313" key="2">
    <source>
        <dbReference type="EMBL" id="NEA23772.1"/>
    </source>
</evidence>
<dbReference type="AlphaFoldDB" id="A0A6L9QF71"/>